<feature type="compositionally biased region" description="Low complexity" evidence="1">
    <location>
        <begin position="239"/>
        <end position="250"/>
    </location>
</feature>
<evidence type="ECO:0000256" key="1">
    <source>
        <dbReference type="SAM" id="MobiDB-lite"/>
    </source>
</evidence>
<reference evidence="2" key="1">
    <citation type="submission" date="2020-04" db="EMBL/GenBank/DDBJ databases">
        <title>Analysis of mating type loci in Filobasidium floriforme.</title>
        <authorList>
            <person name="Nowrousian M."/>
        </authorList>
    </citation>
    <scope>NUCLEOTIDE SEQUENCE</scope>
    <source>
        <strain evidence="2">CBS 6242</strain>
    </source>
</reference>
<dbReference type="AlphaFoldDB" id="A0A8K0JQE0"/>
<feature type="region of interest" description="Disordered" evidence="1">
    <location>
        <begin position="233"/>
        <end position="412"/>
    </location>
</feature>
<comment type="caution">
    <text evidence="2">The sequence shown here is derived from an EMBL/GenBank/DDBJ whole genome shotgun (WGS) entry which is preliminary data.</text>
</comment>
<feature type="compositionally biased region" description="Gly residues" evidence="1">
    <location>
        <begin position="315"/>
        <end position="333"/>
    </location>
</feature>
<keyword evidence="3" id="KW-1185">Reference proteome</keyword>
<feature type="compositionally biased region" description="Basic and acidic residues" evidence="1">
    <location>
        <begin position="251"/>
        <end position="282"/>
    </location>
</feature>
<feature type="compositionally biased region" description="Low complexity" evidence="1">
    <location>
        <begin position="135"/>
        <end position="145"/>
    </location>
</feature>
<protein>
    <submittedName>
        <fullName evidence="2">Uncharacterized protein</fullName>
    </submittedName>
</protein>
<dbReference type="EMBL" id="JABELV010000072">
    <property type="protein sequence ID" value="KAG7532153.1"/>
    <property type="molecule type" value="Genomic_DNA"/>
</dbReference>
<sequence>MSDTSSPSKPFKQDNENETAQQTLVTDHVLPATGNDASGNSYCEDSLDDKKDGYGFDKKERDDVPGSKDTTNSPKKLNPTAATFIFQSKDGSRPNRSPRSSLSSSSPRGSQRPGGDGFVPRTPSSQSGRGGGPSGRTPSSARPRGQTPISSPSTPVSESTAATIGDGSVVGNGNEGDVRQAKGVTAAPVNREPRGYVPPPPTKREKLSEAELEEKMARMRLVNAEALARSQAQARDAEVYAAEAAKADQAAIEREEERRRKAKEEKERRLNEQTRVDEERERARKIKLARLKAMGGGGEEDGERVEQELPSRESGWGGQQGQRGGGWNGGRGGYGRRDEERSSWSDRRDRGGRGGEDREGAGASPRGGRGRRGGRLEQASGRQSTSNRKNDAPAAAVNPELEVMSKPVEPVGTLDEVEKAAAASWADSYAEDDK</sequence>
<feature type="compositionally biased region" description="Low complexity" evidence="1">
    <location>
        <begin position="94"/>
        <end position="111"/>
    </location>
</feature>
<dbReference type="Proteomes" id="UP000812966">
    <property type="component" value="Unassembled WGS sequence"/>
</dbReference>
<evidence type="ECO:0000313" key="2">
    <source>
        <dbReference type="EMBL" id="KAG7532153.1"/>
    </source>
</evidence>
<accession>A0A8K0JQE0</accession>
<feature type="compositionally biased region" description="Polar residues" evidence="1">
    <location>
        <begin position="147"/>
        <end position="162"/>
    </location>
</feature>
<feature type="compositionally biased region" description="Basic and acidic residues" evidence="1">
    <location>
        <begin position="48"/>
        <end position="66"/>
    </location>
</feature>
<gene>
    <name evidence="2" type="ORF">FFLO_03781</name>
</gene>
<organism evidence="2 3">
    <name type="scientific">Filobasidium floriforme</name>
    <dbReference type="NCBI Taxonomy" id="5210"/>
    <lineage>
        <taxon>Eukaryota</taxon>
        <taxon>Fungi</taxon>
        <taxon>Dikarya</taxon>
        <taxon>Basidiomycota</taxon>
        <taxon>Agaricomycotina</taxon>
        <taxon>Tremellomycetes</taxon>
        <taxon>Filobasidiales</taxon>
        <taxon>Filobasidiaceae</taxon>
        <taxon>Filobasidium</taxon>
    </lineage>
</organism>
<feature type="compositionally biased region" description="Basic and acidic residues" evidence="1">
    <location>
        <begin position="335"/>
        <end position="360"/>
    </location>
</feature>
<proteinExistence type="predicted"/>
<name>A0A8K0JQE0_9TREE</name>
<evidence type="ECO:0000313" key="3">
    <source>
        <dbReference type="Proteomes" id="UP000812966"/>
    </source>
</evidence>
<feature type="region of interest" description="Disordered" evidence="1">
    <location>
        <begin position="1"/>
        <end position="207"/>
    </location>
</feature>